<gene>
    <name evidence="3" type="primary">g6259</name>
    <name evidence="3" type="ORF">VP750_LOCUS5364</name>
</gene>
<protein>
    <submittedName>
        <fullName evidence="3">G6259 protein</fullName>
    </submittedName>
</protein>
<accession>A0ABP1FUY4</accession>
<evidence type="ECO:0000256" key="1">
    <source>
        <dbReference type="SAM" id="MobiDB-lite"/>
    </source>
</evidence>
<evidence type="ECO:0000259" key="2">
    <source>
        <dbReference type="Pfam" id="PF20408"/>
    </source>
</evidence>
<evidence type="ECO:0000313" key="4">
    <source>
        <dbReference type="Proteomes" id="UP001497392"/>
    </source>
</evidence>
<dbReference type="EMBL" id="CAXHTA020000009">
    <property type="protein sequence ID" value="CAL5223705.1"/>
    <property type="molecule type" value="Genomic_DNA"/>
</dbReference>
<dbReference type="PANTHER" id="PTHR13136">
    <property type="entry name" value="TESTIS DEVELOPMENT PROTEIN PRTD"/>
    <property type="match status" value="1"/>
</dbReference>
<dbReference type="Pfam" id="PF20408">
    <property type="entry name" value="Abhydrolase_11"/>
    <property type="match status" value="1"/>
</dbReference>
<dbReference type="PANTHER" id="PTHR13136:SF11">
    <property type="entry name" value="TESTIS-EXPRESSED PROTEIN 30"/>
    <property type="match status" value="1"/>
</dbReference>
<feature type="domain" description="KANL3/Tex30 alpha/beta hydrolase-like" evidence="2">
    <location>
        <begin position="29"/>
        <end position="210"/>
    </location>
</feature>
<dbReference type="Gene3D" id="3.40.50.1820">
    <property type="entry name" value="alpha/beta hydrolase"/>
    <property type="match status" value="1"/>
</dbReference>
<dbReference type="InterPro" id="IPR046879">
    <property type="entry name" value="KANL3/Tex30_Abhydrolase"/>
</dbReference>
<name>A0ABP1FUY4_9CHLO</name>
<organism evidence="3 4">
    <name type="scientific">Coccomyxa viridis</name>
    <dbReference type="NCBI Taxonomy" id="1274662"/>
    <lineage>
        <taxon>Eukaryota</taxon>
        <taxon>Viridiplantae</taxon>
        <taxon>Chlorophyta</taxon>
        <taxon>core chlorophytes</taxon>
        <taxon>Trebouxiophyceae</taxon>
        <taxon>Trebouxiophyceae incertae sedis</taxon>
        <taxon>Coccomyxaceae</taxon>
        <taxon>Coccomyxa</taxon>
    </lineage>
</organism>
<keyword evidence="4" id="KW-1185">Reference proteome</keyword>
<evidence type="ECO:0000313" key="3">
    <source>
        <dbReference type="EMBL" id="CAL5223705.1"/>
    </source>
</evidence>
<reference evidence="3 4" key="1">
    <citation type="submission" date="2024-06" db="EMBL/GenBank/DDBJ databases">
        <authorList>
            <person name="Kraege A."/>
            <person name="Thomma B."/>
        </authorList>
    </citation>
    <scope>NUCLEOTIDE SEQUENCE [LARGE SCALE GENOMIC DNA]</scope>
</reference>
<dbReference type="InterPro" id="IPR029058">
    <property type="entry name" value="AB_hydrolase_fold"/>
</dbReference>
<dbReference type="SUPFAM" id="SSF53474">
    <property type="entry name" value="alpha/beta-Hydrolases"/>
    <property type="match status" value="1"/>
</dbReference>
<sequence length="271" mass="28923">MTSLQYQLPDSTETYSAKVDAPSTKAKCGVLLGHGAGGDSESGNLPRIAQALCEAGILCVRFDCKPPILAKRVAHAEACLLSAQKQLSVNVWIAAGHSMGARVASSLAHAQPDLVIGAIFFSYPLHPPGKQDQLRDSPLVELQQPVQFIHGTGDNFCDEKQFKAILKRMVSSRKEVYNVEGGDHSLKVKGGKAAAESAITRAIKAAATFAKDLADNAPEEVRAVEAPPSPEEETGVRRSRRAKHPPKRKHDAGAEGPQHLTAAKSQKRKGA</sequence>
<dbReference type="Proteomes" id="UP001497392">
    <property type="component" value="Unassembled WGS sequence"/>
</dbReference>
<feature type="compositionally biased region" description="Basic residues" evidence="1">
    <location>
        <begin position="237"/>
        <end position="250"/>
    </location>
</feature>
<comment type="caution">
    <text evidence="3">The sequence shown here is derived from an EMBL/GenBank/DDBJ whole genome shotgun (WGS) entry which is preliminary data.</text>
</comment>
<dbReference type="InterPro" id="IPR026555">
    <property type="entry name" value="NSL3/Tex30"/>
</dbReference>
<proteinExistence type="predicted"/>
<feature type="region of interest" description="Disordered" evidence="1">
    <location>
        <begin position="218"/>
        <end position="271"/>
    </location>
</feature>